<dbReference type="EnsemblPlants" id="TuG1812G0600001968.01.T03">
    <property type="protein sequence ID" value="TuG1812G0600001968.01.T03"/>
    <property type="gene ID" value="TuG1812G0600001968.01"/>
</dbReference>
<evidence type="ECO:0000313" key="1">
    <source>
        <dbReference type="EnsemblPlants" id="TuG1812G0600001968.01.T03"/>
    </source>
</evidence>
<dbReference type="Proteomes" id="UP000015106">
    <property type="component" value="Chromosome 6"/>
</dbReference>
<organism evidence="1 2">
    <name type="scientific">Triticum urartu</name>
    <name type="common">Red wild einkorn</name>
    <name type="synonym">Crithodium urartu</name>
    <dbReference type="NCBI Taxonomy" id="4572"/>
    <lineage>
        <taxon>Eukaryota</taxon>
        <taxon>Viridiplantae</taxon>
        <taxon>Streptophyta</taxon>
        <taxon>Embryophyta</taxon>
        <taxon>Tracheophyta</taxon>
        <taxon>Spermatophyta</taxon>
        <taxon>Magnoliopsida</taxon>
        <taxon>Liliopsida</taxon>
        <taxon>Poales</taxon>
        <taxon>Poaceae</taxon>
        <taxon>BOP clade</taxon>
        <taxon>Pooideae</taxon>
        <taxon>Triticodae</taxon>
        <taxon>Triticeae</taxon>
        <taxon>Triticinae</taxon>
        <taxon>Triticum</taxon>
    </lineage>
</organism>
<reference evidence="1" key="3">
    <citation type="submission" date="2022-06" db="UniProtKB">
        <authorList>
            <consortium name="EnsemblPlants"/>
        </authorList>
    </citation>
    <scope>IDENTIFICATION</scope>
</reference>
<protein>
    <submittedName>
        <fullName evidence="1">Uncharacterized protein</fullName>
    </submittedName>
</protein>
<reference evidence="2" key="1">
    <citation type="journal article" date="2013" name="Nature">
        <title>Draft genome of the wheat A-genome progenitor Triticum urartu.</title>
        <authorList>
            <person name="Ling H.Q."/>
            <person name="Zhao S."/>
            <person name="Liu D."/>
            <person name="Wang J."/>
            <person name="Sun H."/>
            <person name="Zhang C."/>
            <person name="Fan H."/>
            <person name="Li D."/>
            <person name="Dong L."/>
            <person name="Tao Y."/>
            <person name="Gao C."/>
            <person name="Wu H."/>
            <person name="Li Y."/>
            <person name="Cui Y."/>
            <person name="Guo X."/>
            <person name="Zheng S."/>
            <person name="Wang B."/>
            <person name="Yu K."/>
            <person name="Liang Q."/>
            <person name="Yang W."/>
            <person name="Lou X."/>
            <person name="Chen J."/>
            <person name="Feng M."/>
            <person name="Jian J."/>
            <person name="Zhang X."/>
            <person name="Luo G."/>
            <person name="Jiang Y."/>
            <person name="Liu J."/>
            <person name="Wang Z."/>
            <person name="Sha Y."/>
            <person name="Zhang B."/>
            <person name="Wu H."/>
            <person name="Tang D."/>
            <person name="Shen Q."/>
            <person name="Xue P."/>
            <person name="Zou S."/>
            <person name="Wang X."/>
            <person name="Liu X."/>
            <person name="Wang F."/>
            <person name="Yang Y."/>
            <person name="An X."/>
            <person name="Dong Z."/>
            <person name="Zhang K."/>
            <person name="Zhang X."/>
            <person name="Luo M.C."/>
            <person name="Dvorak J."/>
            <person name="Tong Y."/>
            <person name="Wang J."/>
            <person name="Yang H."/>
            <person name="Li Z."/>
            <person name="Wang D."/>
            <person name="Zhang A."/>
            <person name="Wang J."/>
        </authorList>
    </citation>
    <scope>NUCLEOTIDE SEQUENCE</scope>
    <source>
        <strain evidence="2">cv. G1812</strain>
    </source>
</reference>
<sequence length="28" mass="3232">MTSRFQLCKVCLLVLSILRHSKIALDQD</sequence>
<proteinExistence type="predicted"/>
<reference evidence="1" key="2">
    <citation type="submission" date="2018-03" db="EMBL/GenBank/DDBJ databases">
        <title>The Triticum urartu genome reveals the dynamic nature of wheat genome evolution.</title>
        <authorList>
            <person name="Ling H."/>
            <person name="Ma B."/>
            <person name="Shi X."/>
            <person name="Liu H."/>
            <person name="Dong L."/>
            <person name="Sun H."/>
            <person name="Cao Y."/>
            <person name="Gao Q."/>
            <person name="Zheng S."/>
            <person name="Li Y."/>
            <person name="Yu Y."/>
            <person name="Du H."/>
            <person name="Qi M."/>
            <person name="Li Y."/>
            <person name="Yu H."/>
            <person name="Cui Y."/>
            <person name="Wang N."/>
            <person name="Chen C."/>
            <person name="Wu H."/>
            <person name="Zhao Y."/>
            <person name="Zhang J."/>
            <person name="Li Y."/>
            <person name="Zhou W."/>
            <person name="Zhang B."/>
            <person name="Hu W."/>
            <person name="Eijk M."/>
            <person name="Tang J."/>
            <person name="Witsenboer H."/>
            <person name="Zhao S."/>
            <person name="Li Z."/>
            <person name="Zhang A."/>
            <person name="Wang D."/>
            <person name="Liang C."/>
        </authorList>
    </citation>
    <scope>NUCLEOTIDE SEQUENCE [LARGE SCALE GENOMIC DNA]</scope>
    <source>
        <strain evidence="1">cv. G1812</strain>
    </source>
</reference>
<accession>A0A8R7URB8</accession>
<dbReference type="Gramene" id="TuG1812G0600001968.01.T03">
    <property type="protein sequence ID" value="TuG1812G0600001968.01.T03"/>
    <property type="gene ID" value="TuG1812G0600001968.01"/>
</dbReference>
<evidence type="ECO:0000313" key="2">
    <source>
        <dbReference type="Proteomes" id="UP000015106"/>
    </source>
</evidence>
<name>A0A8R7URB8_TRIUA</name>
<keyword evidence="2" id="KW-1185">Reference proteome</keyword>
<dbReference type="AlphaFoldDB" id="A0A8R7URB8"/>